<comment type="caution">
    <text evidence="5">The sequence shown here is derived from an EMBL/GenBank/DDBJ whole genome shotgun (WGS) entry which is preliminary data.</text>
</comment>
<dbReference type="GO" id="GO:0003677">
    <property type="term" value="F:DNA binding"/>
    <property type="evidence" value="ECO:0007669"/>
    <property type="project" value="UniProtKB-KW"/>
</dbReference>
<dbReference type="GO" id="GO:0009307">
    <property type="term" value="P:DNA restriction-modification system"/>
    <property type="evidence" value="ECO:0007669"/>
    <property type="project" value="UniProtKB-KW"/>
</dbReference>
<name>A0AAX2SRQ7_LIMRT</name>
<dbReference type="InterPro" id="IPR000055">
    <property type="entry name" value="Restrct_endonuc_typeI_TRD"/>
</dbReference>
<dbReference type="PANTHER" id="PTHR30408:SF13">
    <property type="entry name" value="TYPE I RESTRICTION ENZYME HINDI SPECIFICITY SUBUNIT"/>
    <property type="match status" value="1"/>
</dbReference>
<keyword evidence="3" id="KW-0238">DNA-binding</keyword>
<dbReference type="CDD" id="cd17521">
    <property type="entry name" value="RMtype1_S_Sau13435ORF2165P_TRD2-CR2_like"/>
    <property type="match status" value="1"/>
</dbReference>
<organism evidence="5 6">
    <name type="scientific">Limosilactobacillus reuteri</name>
    <name type="common">Lactobacillus reuteri</name>
    <dbReference type="NCBI Taxonomy" id="1598"/>
    <lineage>
        <taxon>Bacteria</taxon>
        <taxon>Bacillati</taxon>
        <taxon>Bacillota</taxon>
        <taxon>Bacilli</taxon>
        <taxon>Lactobacillales</taxon>
        <taxon>Lactobacillaceae</taxon>
        <taxon>Limosilactobacillus</taxon>
    </lineage>
</organism>
<evidence type="ECO:0000256" key="3">
    <source>
        <dbReference type="ARBA" id="ARBA00023125"/>
    </source>
</evidence>
<evidence type="ECO:0000313" key="5">
    <source>
        <dbReference type="EMBL" id="TGB11673.1"/>
    </source>
</evidence>
<dbReference type="Pfam" id="PF01420">
    <property type="entry name" value="Methylase_S"/>
    <property type="match status" value="2"/>
</dbReference>
<protein>
    <submittedName>
        <fullName evidence="5">Restriction endonuclease subunit S</fullName>
    </submittedName>
</protein>
<gene>
    <name evidence="5" type="ORF">E5F87_03665</name>
</gene>
<evidence type="ECO:0000259" key="4">
    <source>
        <dbReference type="Pfam" id="PF01420"/>
    </source>
</evidence>
<evidence type="ECO:0000256" key="2">
    <source>
        <dbReference type="ARBA" id="ARBA00022747"/>
    </source>
</evidence>
<dbReference type="InterPro" id="IPR052021">
    <property type="entry name" value="Type-I_RS_S_subunit"/>
</dbReference>
<keyword evidence="5" id="KW-0378">Hydrolase</keyword>
<dbReference type="PANTHER" id="PTHR30408">
    <property type="entry name" value="TYPE-1 RESTRICTION ENZYME ECOKI SPECIFICITY PROTEIN"/>
    <property type="match status" value="1"/>
</dbReference>
<keyword evidence="5" id="KW-0255">Endonuclease</keyword>
<dbReference type="Proteomes" id="UP000297521">
    <property type="component" value="Unassembled WGS sequence"/>
</dbReference>
<dbReference type="EMBL" id="SRKR01000005">
    <property type="protein sequence ID" value="TGB11673.1"/>
    <property type="molecule type" value="Genomic_DNA"/>
</dbReference>
<accession>A0AAX2SRQ7</accession>
<dbReference type="InterPro" id="IPR044946">
    <property type="entry name" value="Restrct_endonuc_typeI_TRD_sf"/>
</dbReference>
<reference evidence="5" key="1">
    <citation type="journal article" date="2019" name="Cell Metab.">
        <title>Nutrient sensing in CD11c cells alters the gut microbiome to regulate food intake and body mass.</title>
        <authorList>
            <person name="Chagwedera N.D."/>
            <person name="Ang Q.Y."/>
            <person name="Bisanz J.E."/>
            <person name="Leong Y.A."/>
            <person name="Ganeshan K."/>
            <person name="Cai J."/>
            <person name="Patterson A.D."/>
            <person name="Turnbaugh P.J."/>
            <person name="Chawla A."/>
        </authorList>
    </citation>
    <scope>NUCLEOTIDE SEQUENCE</scope>
    <source>
        <strain evidence="5">I8-5</strain>
    </source>
</reference>
<sequence>MKLIDLCIDKAKYGINASAVEKTKDEDISYLRITDIKENNELNSKLTKTVKKGTSISNYLLKENDIVFARTGNSVGKNYFYDLRDGKIIYAGFLVKFSINPQKVYPKYIKYYMQSYKVQKWIKNVASDGSTRPNINAKQLGQIPISLPSKEIQEKIANSLWMIDTKIKLNNQINDNLISQLKIISNSYFSYFEVYNGKIPLDWSYTKLVDIANIDAGYSYTSKELVDSNIAMATIKNFDRTGGFNIRGFKEIKPNKIVKKEKYAKLFDILVAHTDLTQNADIIGNAEPILNTSKYSKIIYSMDLVKVTPKAEKISPFLLALLLQGDRFKKHCLGYVNGTTVLHLSKKALKEFEFPFPTSFSDLDNIAKFAERNYKLIANNMKENQKLQNLKQVLLSKYF</sequence>
<comment type="similarity">
    <text evidence="1">Belongs to the type-I restriction system S methylase family.</text>
</comment>
<dbReference type="SUPFAM" id="SSF116734">
    <property type="entry name" value="DNA methylase specificity domain"/>
    <property type="match status" value="2"/>
</dbReference>
<dbReference type="Gene3D" id="3.90.220.20">
    <property type="entry name" value="DNA methylase specificity domains"/>
    <property type="match status" value="2"/>
</dbReference>
<keyword evidence="5" id="KW-0540">Nuclease</keyword>
<dbReference type="RefSeq" id="WP_135350202.1">
    <property type="nucleotide sequence ID" value="NZ_SRKR01000005.1"/>
</dbReference>
<feature type="domain" description="Type I restriction modification DNA specificity" evidence="4">
    <location>
        <begin position="2"/>
        <end position="176"/>
    </location>
</feature>
<dbReference type="GO" id="GO:0004519">
    <property type="term" value="F:endonuclease activity"/>
    <property type="evidence" value="ECO:0007669"/>
    <property type="project" value="UniProtKB-KW"/>
</dbReference>
<evidence type="ECO:0000256" key="1">
    <source>
        <dbReference type="ARBA" id="ARBA00010923"/>
    </source>
</evidence>
<keyword evidence="2" id="KW-0680">Restriction system</keyword>
<dbReference type="AlphaFoldDB" id="A0AAX2SRQ7"/>
<reference evidence="5" key="2">
    <citation type="submission" date="2019-04" db="EMBL/GenBank/DDBJ databases">
        <authorList>
            <person name="Bisanz J.E."/>
            <person name="Chagwedera N.D."/>
            <person name="Chawla A."/>
            <person name="Turnbaugh P.J."/>
        </authorList>
    </citation>
    <scope>NUCLEOTIDE SEQUENCE</scope>
    <source>
        <strain evidence="5">I8-5</strain>
    </source>
</reference>
<feature type="domain" description="Type I restriction modification DNA specificity" evidence="4">
    <location>
        <begin position="200"/>
        <end position="388"/>
    </location>
</feature>
<evidence type="ECO:0000313" key="6">
    <source>
        <dbReference type="Proteomes" id="UP000297521"/>
    </source>
</evidence>
<proteinExistence type="inferred from homology"/>